<dbReference type="Pfam" id="PF00485">
    <property type="entry name" value="PRK"/>
    <property type="match status" value="1"/>
</dbReference>
<dbReference type="AlphaFoldDB" id="A0A2G5RP07"/>
<dbReference type="InterPro" id="IPR006083">
    <property type="entry name" value="PRK/URK"/>
</dbReference>
<dbReference type="RefSeq" id="WP_052025564.1">
    <property type="nucleotide sequence ID" value="NZ_PEDM01000021.1"/>
</dbReference>
<accession>A0A2G5RP07</accession>
<name>A0A2G5RP07_9BACL</name>
<dbReference type="Gene3D" id="3.40.50.300">
    <property type="entry name" value="P-loop containing nucleotide triphosphate hydrolases"/>
    <property type="match status" value="1"/>
</dbReference>
<evidence type="ECO:0000313" key="2">
    <source>
        <dbReference type="EMBL" id="PIC04419.1"/>
    </source>
</evidence>
<dbReference type="SUPFAM" id="SSF52540">
    <property type="entry name" value="P-loop containing nucleoside triphosphate hydrolases"/>
    <property type="match status" value="1"/>
</dbReference>
<protein>
    <recommendedName>
        <fullName evidence="1">Phosphoribulokinase/uridine kinase domain-containing protein</fullName>
    </recommendedName>
</protein>
<dbReference type="EMBL" id="PEDM01000021">
    <property type="protein sequence ID" value="PIC04419.1"/>
    <property type="molecule type" value="Genomic_DNA"/>
</dbReference>
<evidence type="ECO:0000259" key="1">
    <source>
        <dbReference type="Pfam" id="PF00485"/>
    </source>
</evidence>
<dbReference type="InterPro" id="IPR027417">
    <property type="entry name" value="P-loop_NTPase"/>
</dbReference>
<comment type="caution">
    <text evidence="2">The sequence shown here is derived from an EMBL/GenBank/DDBJ whole genome shotgun (WGS) entry which is preliminary data.</text>
</comment>
<gene>
    <name evidence="2" type="ORF">CS060_09700</name>
</gene>
<organism evidence="2 3">
    <name type="scientific">Anoxybacillus flavithermus</name>
    <dbReference type="NCBI Taxonomy" id="33934"/>
    <lineage>
        <taxon>Bacteria</taxon>
        <taxon>Bacillati</taxon>
        <taxon>Bacillota</taxon>
        <taxon>Bacilli</taxon>
        <taxon>Bacillales</taxon>
        <taxon>Anoxybacillaceae</taxon>
        <taxon>Anoxybacillus</taxon>
    </lineage>
</organism>
<reference evidence="2 3" key="1">
    <citation type="submission" date="2017-10" db="EMBL/GenBank/DDBJ databases">
        <title>Draft genome sequence of Anoxybacillus flavithermus KU2-6-11 from caldera Uzon (Russia:Kamchtka).</title>
        <authorList>
            <person name="Korzhuk A.V."/>
            <person name="Rozanov A.S."/>
            <person name="Bryanskaya A.V."/>
            <person name="Peltek S.E."/>
        </authorList>
    </citation>
    <scope>NUCLEOTIDE SEQUENCE [LARGE SCALE GENOMIC DNA]</scope>
    <source>
        <strain evidence="2 3">KU2-6_11</strain>
    </source>
</reference>
<dbReference type="GO" id="GO:0016301">
    <property type="term" value="F:kinase activity"/>
    <property type="evidence" value="ECO:0007669"/>
    <property type="project" value="InterPro"/>
</dbReference>
<proteinExistence type="predicted"/>
<dbReference type="GO" id="GO:0005524">
    <property type="term" value="F:ATP binding"/>
    <property type="evidence" value="ECO:0007669"/>
    <property type="project" value="InterPro"/>
</dbReference>
<sequence>MSSETRQNLIKNLCSLITLKRLGDKPLIVGITGMDTSGKTQLTAELDNFLKNKNIPVQTIHVDDFHNPKSIRYASDLPEPEQYYERSIDFNRLVHEVLLPIRRRGQIDITLTHLELLSDTWSLQRRYNVTPNTIVLLEGVFLFRQETRPLIDFFVYLHVSEEVIIQRARLRDVPTQGDEVIRKYYTKYLPAQRKYLKKFRPDLFADVVIDNTDWVNPKILVWPKNFPSEVHDAN</sequence>
<evidence type="ECO:0000313" key="3">
    <source>
        <dbReference type="Proteomes" id="UP000230559"/>
    </source>
</evidence>
<dbReference type="Proteomes" id="UP000230559">
    <property type="component" value="Unassembled WGS sequence"/>
</dbReference>
<feature type="domain" description="Phosphoribulokinase/uridine kinase" evidence="1">
    <location>
        <begin position="28"/>
        <end position="197"/>
    </location>
</feature>
<dbReference type="PANTHER" id="PTHR10285">
    <property type="entry name" value="URIDINE KINASE"/>
    <property type="match status" value="1"/>
</dbReference>